<evidence type="ECO:0000313" key="2">
    <source>
        <dbReference type="Proteomes" id="UP001324634"/>
    </source>
</evidence>
<name>A0AAX4HKH4_9BACT</name>
<dbReference type="Proteomes" id="UP001324634">
    <property type="component" value="Chromosome"/>
</dbReference>
<sequence length="161" mass="18896">MKLFIFMFTLLALISCGKSNSSGKSDKSVAGVSAYTTLEEEEFRLDFVRTSQELLNAYDNDLKSMFGPRFVGFIRNRLTLDNVQVTEQILMNERNQVVRSYHQNNQIFLYVGHQEQQLDWMRARRGARLNYNRLVLHEMLVLGGVDDQNFRYTDQIMRGRR</sequence>
<accession>A0AAX4HKH4</accession>
<gene>
    <name evidence="1" type="ORF">SOO65_13435</name>
</gene>
<dbReference type="KEGG" id="psti:SOO65_13435"/>
<dbReference type="AlphaFoldDB" id="A0AAX4HKH4"/>
<proteinExistence type="predicted"/>
<reference evidence="1 2" key="1">
    <citation type="submission" date="2023-11" db="EMBL/GenBank/DDBJ databases">
        <title>Peredibacter starrii A3.12.</title>
        <authorList>
            <person name="Mitchell R.J."/>
        </authorList>
    </citation>
    <scope>NUCLEOTIDE SEQUENCE [LARGE SCALE GENOMIC DNA]</scope>
    <source>
        <strain evidence="1 2">A3.12</strain>
    </source>
</reference>
<evidence type="ECO:0000313" key="1">
    <source>
        <dbReference type="EMBL" id="WPU63692.1"/>
    </source>
</evidence>
<keyword evidence="2" id="KW-1185">Reference proteome</keyword>
<dbReference type="EMBL" id="CP139487">
    <property type="protein sequence ID" value="WPU63692.1"/>
    <property type="molecule type" value="Genomic_DNA"/>
</dbReference>
<protein>
    <recommendedName>
        <fullName evidence="3">DUF4252 domain-containing protein</fullName>
    </recommendedName>
</protein>
<organism evidence="1 2">
    <name type="scientific">Peredibacter starrii</name>
    <dbReference type="NCBI Taxonomy" id="28202"/>
    <lineage>
        <taxon>Bacteria</taxon>
        <taxon>Pseudomonadati</taxon>
        <taxon>Bdellovibrionota</taxon>
        <taxon>Bacteriovoracia</taxon>
        <taxon>Bacteriovoracales</taxon>
        <taxon>Bacteriovoracaceae</taxon>
        <taxon>Peredibacter</taxon>
    </lineage>
</organism>
<dbReference type="PROSITE" id="PS51257">
    <property type="entry name" value="PROKAR_LIPOPROTEIN"/>
    <property type="match status" value="1"/>
</dbReference>
<evidence type="ECO:0008006" key="3">
    <source>
        <dbReference type="Google" id="ProtNLM"/>
    </source>
</evidence>
<dbReference type="RefSeq" id="WP_321390863.1">
    <property type="nucleotide sequence ID" value="NZ_CP139487.1"/>
</dbReference>